<evidence type="ECO:0000259" key="6">
    <source>
        <dbReference type="Pfam" id="PF03522"/>
    </source>
</evidence>
<name>A0AAN8JZ78_PATCE</name>
<protein>
    <recommendedName>
        <fullName evidence="6">SLC12A transporter C-terminal domain-containing protein</fullName>
    </recommendedName>
</protein>
<dbReference type="AlphaFoldDB" id="A0AAN8JZ78"/>
<dbReference type="GO" id="GO:0007268">
    <property type="term" value="P:chemical synaptic transmission"/>
    <property type="evidence" value="ECO:0007669"/>
    <property type="project" value="TreeGrafter"/>
</dbReference>
<dbReference type="GO" id="GO:0015379">
    <property type="term" value="F:potassium:chloride symporter activity"/>
    <property type="evidence" value="ECO:0007669"/>
    <property type="project" value="TreeGrafter"/>
</dbReference>
<dbReference type="GO" id="GO:0055064">
    <property type="term" value="P:chloride ion homeostasis"/>
    <property type="evidence" value="ECO:0007669"/>
    <property type="project" value="TreeGrafter"/>
</dbReference>
<evidence type="ECO:0000256" key="4">
    <source>
        <dbReference type="ARBA" id="ARBA00023136"/>
    </source>
</evidence>
<dbReference type="InterPro" id="IPR004842">
    <property type="entry name" value="SLC12A_fam"/>
</dbReference>
<keyword evidence="4" id="KW-0472">Membrane</keyword>
<accession>A0AAN8JZ78</accession>
<sequence length="214" mass="24986">MLLLLAFLLQQNPTWKHCTLRIFTIAQLEDNSVQLKRDIEKYLYHLRIKASVTVVELIDSDISAYIYERTLQMEERSKLIQNMRLKKHASRNQLQDIVDNAHSQRDFMTIEKLEPLEDVLEETEPVPVIGALSAVDVPSSERIQYTYSSITQLRRETYYKQPQRKPDKKNVRKMHTAIELNKHIASLSKEAEIVIVNMPSFPTTPCNNENCILF</sequence>
<evidence type="ECO:0000313" key="7">
    <source>
        <dbReference type="EMBL" id="KAK6186051.1"/>
    </source>
</evidence>
<feature type="chain" id="PRO_5043043576" description="SLC12A transporter C-terminal domain-containing protein" evidence="5">
    <location>
        <begin position="17"/>
        <end position="214"/>
    </location>
</feature>
<feature type="domain" description="SLC12A transporter C-terminal" evidence="6">
    <location>
        <begin position="3"/>
        <end position="97"/>
    </location>
</feature>
<evidence type="ECO:0000256" key="1">
    <source>
        <dbReference type="ARBA" id="ARBA00004141"/>
    </source>
</evidence>
<dbReference type="Proteomes" id="UP001347796">
    <property type="component" value="Unassembled WGS sequence"/>
</dbReference>
<keyword evidence="5" id="KW-0732">Signal</keyword>
<dbReference type="GO" id="GO:0055075">
    <property type="term" value="P:potassium ion homeostasis"/>
    <property type="evidence" value="ECO:0007669"/>
    <property type="project" value="TreeGrafter"/>
</dbReference>
<dbReference type="InterPro" id="IPR018491">
    <property type="entry name" value="SLC12_C"/>
</dbReference>
<proteinExistence type="predicted"/>
<evidence type="ECO:0000256" key="3">
    <source>
        <dbReference type="ARBA" id="ARBA00022989"/>
    </source>
</evidence>
<evidence type="ECO:0000256" key="5">
    <source>
        <dbReference type="SAM" id="SignalP"/>
    </source>
</evidence>
<gene>
    <name evidence="7" type="ORF">SNE40_008162</name>
</gene>
<dbReference type="Pfam" id="PF03522">
    <property type="entry name" value="SLC12"/>
    <property type="match status" value="1"/>
</dbReference>
<comment type="caution">
    <text evidence="7">The sequence shown here is derived from an EMBL/GenBank/DDBJ whole genome shotgun (WGS) entry which is preliminary data.</text>
</comment>
<dbReference type="PANTHER" id="PTHR11827">
    <property type="entry name" value="SOLUTE CARRIER FAMILY 12, CATION COTRANSPORTERS"/>
    <property type="match status" value="1"/>
</dbReference>
<evidence type="ECO:0000313" key="8">
    <source>
        <dbReference type="Proteomes" id="UP001347796"/>
    </source>
</evidence>
<reference evidence="7 8" key="1">
    <citation type="submission" date="2024-01" db="EMBL/GenBank/DDBJ databases">
        <title>The genome of the rayed Mediterranean limpet Patella caerulea (Linnaeus, 1758).</title>
        <authorList>
            <person name="Anh-Thu Weber A."/>
            <person name="Halstead-Nussloch G."/>
        </authorList>
    </citation>
    <scope>NUCLEOTIDE SEQUENCE [LARGE SCALE GENOMIC DNA]</scope>
    <source>
        <strain evidence="7">AATW-2023a</strain>
        <tissue evidence="7">Whole specimen</tissue>
    </source>
</reference>
<keyword evidence="3" id="KW-1133">Transmembrane helix</keyword>
<feature type="signal peptide" evidence="5">
    <location>
        <begin position="1"/>
        <end position="16"/>
    </location>
</feature>
<keyword evidence="8" id="KW-1185">Reference proteome</keyword>
<evidence type="ECO:0000256" key="2">
    <source>
        <dbReference type="ARBA" id="ARBA00022692"/>
    </source>
</evidence>
<dbReference type="PANTHER" id="PTHR11827:SF73">
    <property type="entry name" value="KAZACHOC, ISOFORM G"/>
    <property type="match status" value="1"/>
</dbReference>
<dbReference type="GO" id="GO:0006884">
    <property type="term" value="P:cell volume homeostasis"/>
    <property type="evidence" value="ECO:0007669"/>
    <property type="project" value="TreeGrafter"/>
</dbReference>
<dbReference type="EMBL" id="JAZGQO010000006">
    <property type="protein sequence ID" value="KAK6186051.1"/>
    <property type="molecule type" value="Genomic_DNA"/>
</dbReference>
<organism evidence="7 8">
    <name type="scientific">Patella caerulea</name>
    <name type="common">Rayed Mediterranean limpet</name>
    <dbReference type="NCBI Taxonomy" id="87958"/>
    <lineage>
        <taxon>Eukaryota</taxon>
        <taxon>Metazoa</taxon>
        <taxon>Spiralia</taxon>
        <taxon>Lophotrochozoa</taxon>
        <taxon>Mollusca</taxon>
        <taxon>Gastropoda</taxon>
        <taxon>Patellogastropoda</taxon>
        <taxon>Patelloidea</taxon>
        <taxon>Patellidae</taxon>
        <taxon>Patella</taxon>
    </lineage>
</organism>
<dbReference type="GO" id="GO:1990573">
    <property type="term" value="P:potassium ion import across plasma membrane"/>
    <property type="evidence" value="ECO:0007669"/>
    <property type="project" value="TreeGrafter"/>
</dbReference>
<dbReference type="GO" id="GO:0045202">
    <property type="term" value="C:synapse"/>
    <property type="evidence" value="ECO:0007669"/>
    <property type="project" value="GOC"/>
</dbReference>
<dbReference type="GO" id="GO:0005886">
    <property type="term" value="C:plasma membrane"/>
    <property type="evidence" value="ECO:0007669"/>
    <property type="project" value="TreeGrafter"/>
</dbReference>
<keyword evidence="2" id="KW-0812">Transmembrane</keyword>
<comment type="subcellular location">
    <subcellularLocation>
        <location evidence="1">Membrane</location>
        <topology evidence="1">Multi-pass membrane protein</topology>
    </subcellularLocation>
</comment>